<sequence>MTVDNAPEPKEPARDKMIPVRVSEDEKKAIELKASLAGYKSVSAYLRDLGQGTEIREKLPLEVRRQLVGIGNNLNQIARMAHSGKPFHSHETQLKQALSTILGFLA</sequence>
<dbReference type="OrthoDB" id="884463at2"/>
<comment type="caution">
    <text evidence="1">The sequence shown here is derived from an EMBL/GenBank/DDBJ whole genome shotgun (WGS) entry which is preliminary data.</text>
</comment>
<proteinExistence type="predicted"/>
<gene>
    <name evidence="1" type="primary">mobC</name>
    <name evidence="1" type="ORF">FDY95_24410</name>
</gene>
<keyword evidence="2" id="KW-1185">Reference proteome</keyword>
<dbReference type="RefSeq" id="WP_138082080.1">
    <property type="nucleotide sequence ID" value="NZ_VAJM01000018.1"/>
</dbReference>
<dbReference type="EMBL" id="VAJM01000018">
    <property type="protein sequence ID" value="TLM88508.1"/>
    <property type="molecule type" value="Genomic_DNA"/>
</dbReference>
<evidence type="ECO:0000313" key="1">
    <source>
        <dbReference type="EMBL" id="TLM88508.1"/>
    </source>
</evidence>
<dbReference type="InterPro" id="IPR053842">
    <property type="entry name" value="NikA-like"/>
</dbReference>
<accession>A0A5R8WIB5</accession>
<dbReference type="Pfam" id="PF21983">
    <property type="entry name" value="NikA-like"/>
    <property type="match status" value="1"/>
</dbReference>
<dbReference type="Proteomes" id="UP000305517">
    <property type="component" value="Unassembled WGS sequence"/>
</dbReference>
<reference evidence="1 2" key="1">
    <citation type="submission" date="2019-05" db="EMBL/GenBank/DDBJ databases">
        <title>Hymenobacter edaphi sp. nov., isolated from abandoned arsenic-contaminated farmland soil.</title>
        <authorList>
            <person name="Nie L."/>
        </authorList>
    </citation>
    <scope>NUCLEOTIDE SEQUENCE [LARGE SCALE GENOMIC DNA]</scope>
    <source>
        <strain evidence="1 2">1-3-3-8</strain>
    </source>
</reference>
<organism evidence="1 2">
    <name type="scientific">Hymenobacter jeollabukensis</name>
    <dbReference type="NCBI Taxonomy" id="2025313"/>
    <lineage>
        <taxon>Bacteria</taxon>
        <taxon>Pseudomonadati</taxon>
        <taxon>Bacteroidota</taxon>
        <taxon>Cytophagia</taxon>
        <taxon>Cytophagales</taxon>
        <taxon>Hymenobacteraceae</taxon>
        <taxon>Hymenobacter</taxon>
    </lineage>
</organism>
<name>A0A5R8WIB5_9BACT</name>
<dbReference type="AlphaFoldDB" id="A0A5R8WIB5"/>
<protein>
    <submittedName>
        <fullName evidence="1">Plasmid mobilization relaxosome protein MobC</fullName>
    </submittedName>
</protein>
<evidence type="ECO:0000313" key="2">
    <source>
        <dbReference type="Proteomes" id="UP000305517"/>
    </source>
</evidence>